<dbReference type="OrthoDB" id="8117402at2759"/>
<dbReference type="EnsemblMetazoa" id="AAEL010812-RA">
    <property type="protein sequence ID" value="AAEL010812-PA"/>
    <property type="gene ID" value="AAEL010812"/>
</dbReference>
<evidence type="ECO:0000313" key="12">
    <source>
        <dbReference type="EnsemblMetazoa" id="AAEL010812-PA"/>
    </source>
</evidence>
<evidence type="ECO:0000256" key="9">
    <source>
        <dbReference type="ARBA" id="ARBA00023163"/>
    </source>
</evidence>
<keyword evidence="3" id="KW-0479">Metal-binding</keyword>
<feature type="region of interest" description="Disordered" evidence="11">
    <location>
        <begin position="146"/>
        <end position="176"/>
    </location>
</feature>
<evidence type="ECO:0000256" key="5">
    <source>
        <dbReference type="ARBA" id="ARBA00022771"/>
    </source>
</evidence>
<keyword evidence="6" id="KW-0862">Zinc</keyword>
<dbReference type="InterPro" id="IPR013087">
    <property type="entry name" value="Znf_C2H2_type"/>
</dbReference>
<feature type="compositionally biased region" description="Basic residues" evidence="11">
    <location>
        <begin position="987"/>
        <end position="996"/>
    </location>
</feature>
<comment type="subcellular location">
    <subcellularLocation>
        <location evidence="1">Nucleus</location>
    </subcellularLocation>
</comment>
<dbReference type="Pfam" id="PF07776">
    <property type="entry name" value="zf-AD"/>
    <property type="match status" value="1"/>
</dbReference>
<dbReference type="FunFam" id="3.30.160.60:FF:000512">
    <property type="entry name" value="zinc finger protein 197 isoform X1"/>
    <property type="match status" value="1"/>
</dbReference>
<evidence type="ECO:0000256" key="3">
    <source>
        <dbReference type="ARBA" id="ARBA00022723"/>
    </source>
</evidence>
<evidence type="ECO:0000313" key="13">
    <source>
        <dbReference type="Proteomes" id="UP000008820"/>
    </source>
</evidence>
<dbReference type="GO" id="GO:0042802">
    <property type="term" value="F:identical protein binding"/>
    <property type="evidence" value="ECO:0007669"/>
    <property type="project" value="UniProtKB-ARBA"/>
</dbReference>
<comment type="similarity">
    <text evidence="2">Belongs to the krueppel C2H2-type zinc-finger protein family.</text>
</comment>
<evidence type="ECO:0000256" key="11">
    <source>
        <dbReference type="SAM" id="MobiDB-lite"/>
    </source>
</evidence>
<organism evidence="12 13">
    <name type="scientific">Aedes aegypti</name>
    <name type="common">Yellowfever mosquito</name>
    <name type="synonym">Culex aegypti</name>
    <dbReference type="NCBI Taxonomy" id="7159"/>
    <lineage>
        <taxon>Eukaryota</taxon>
        <taxon>Metazoa</taxon>
        <taxon>Ecdysozoa</taxon>
        <taxon>Arthropoda</taxon>
        <taxon>Hexapoda</taxon>
        <taxon>Insecta</taxon>
        <taxon>Pterygota</taxon>
        <taxon>Neoptera</taxon>
        <taxon>Endopterygota</taxon>
        <taxon>Diptera</taxon>
        <taxon>Nematocera</taxon>
        <taxon>Culicoidea</taxon>
        <taxon>Culicidae</taxon>
        <taxon>Culicinae</taxon>
        <taxon>Aedini</taxon>
        <taxon>Aedes</taxon>
        <taxon>Stegomyia</taxon>
    </lineage>
</organism>
<evidence type="ECO:0000256" key="6">
    <source>
        <dbReference type="ARBA" id="ARBA00022833"/>
    </source>
</evidence>
<dbReference type="InterPro" id="IPR036236">
    <property type="entry name" value="Znf_C2H2_sf"/>
</dbReference>
<keyword evidence="13" id="KW-1185">Reference proteome</keyword>
<dbReference type="Proteomes" id="UP000008820">
    <property type="component" value="Chromosome 3"/>
</dbReference>
<keyword evidence="7" id="KW-0805">Transcription regulation</keyword>
<protein>
    <submittedName>
        <fullName evidence="12">Zinc finger protein</fullName>
    </submittedName>
</protein>
<dbReference type="SMART" id="SM00355">
    <property type="entry name" value="ZnF_C2H2"/>
    <property type="match status" value="18"/>
</dbReference>
<feature type="compositionally biased region" description="Acidic residues" evidence="11">
    <location>
        <begin position="146"/>
        <end position="164"/>
    </location>
</feature>
<dbReference type="VEuPathDB" id="VectorBase:AAEL010812"/>
<dbReference type="GO" id="GO:0003677">
    <property type="term" value="F:DNA binding"/>
    <property type="evidence" value="ECO:0007669"/>
    <property type="project" value="UniProtKB-KW"/>
</dbReference>
<dbReference type="PROSITE" id="PS50157">
    <property type="entry name" value="ZINC_FINGER_C2H2_2"/>
    <property type="match status" value="17"/>
</dbReference>
<evidence type="ECO:0000256" key="10">
    <source>
        <dbReference type="ARBA" id="ARBA00023242"/>
    </source>
</evidence>
<dbReference type="FunFam" id="3.30.160.60:FF:002455">
    <property type="entry name" value="FI03704p"/>
    <property type="match status" value="1"/>
</dbReference>
<keyword evidence="8" id="KW-0238">DNA-binding</keyword>
<proteinExistence type="inferred from homology"/>
<dbReference type="GO" id="GO:0008270">
    <property type="term" value="F:zinc ion binding"/>
    <property type="evidence" value="ECO:0007669"/>
    <property type="project" value="UniProtKB-UniRule"/>
</dbReference>
<gene>
    <name evidence="12" type="primary">5573971</name>
</gene>
<dbReference type="SMART" id="SM00868">
    <property type="entry name" value="zf-AD"/>
    <property type="match status" value="1"/>
</dbReference>
<dbReference type="AlphaFoldDB" id="A0A1S4FRH0"/>
<dbReference type="Gene3D" id="3.30.160.60">
    <property type="entry name" value="Classic Zinc Finger"/>
    <property type="match status" value="13"/>
</dbReference>
<reference evidence="12 13" key="1">
    <citation type="submission" date="2017-06" db="EMBL/GenBank/DDBJ databases">
        <title>Aedes aegypti genome working group (AGWG) sequencing and assembly.</title>
        <authorList>
            <consortium name="Aedes aegypti Genome Working Group (AGWG)"/>
            <person name="Matthews B.J."/>
        </authorList>
    </citation>
    <scope>NUCLEOTIDE SEQUENCE [LARGE SCALE GENOMIC DNA]</scope>
    <source>
        <strain evidence="12 13">LVP_AGWG</strain>
    </source>
</reference>
<dbReference type="FunFam" id="3.30.160.60:FF:000508">
    <property type="entry name" value="Myeloid zinc finger 1"/>
    <property type="match status" value="1"/>
</dbReference>
<dbReference type="Gene3D" id="3.40.1800.20">
    <property type="match status" value="1"/>
</dbReference>
<name>A0A1S4FRH0_AEDAE</name>
<reference evidence="12" key="2">
    <citation type="submission" date="2020-05" db="UniProtKB">
        <authorList>
            <consortium name="EnsemblMetazoa"/>
        </authorList>
    </citation>
    <scope>IDENTIFICATION</scope>
    <source>
        <strain evidence="12">LVP_AGWG</strain>
    </source>
</reference>
<dbReference type="PROSITE" id="PS00028">
    <property type="entry name" value="ZINC_FINGER_C2H2_1"/>
    <property type="match status" value="16"/>
</dbReference>
<dbReference type="InterPro" id="IPR012934">
    <property type="entry name" value="Znf_AD"/>
</dbReference>
<accession>A0A1S4FRH0</accession>
<sequence>MEVMDMSCDYDLSVICRSCRKEHPHLQPIFDNMQGNGVLLQEMMSNCTQLQIYCNDGMPQNLCPPCVTDIHTAYGLLKRSEQSDRLLREYLSRRKMDGSGMESVVKVEVFEIKPEISLVDADPLIGEKCFAVALGDGIRDAGSDDGEGLIEALDDDGDDDDDAIQTELGDNNDRDSDVDYEVENLEELIEEAELEEEKPRKNQTRGRKGHGYTRIAGGKYACDYCEREFVDRRGITNHVKLHEPKEPKLKECPTCGKMFTTAYHLSRHVKIHDEDVQCEHCERKFPIDGYGEYVQHMEQEHPGKEPIPQKTPVANDDRQDPARPFRCGICSMRFTRRTHLNRHVIGHSSVRQYECDLCHRKFHRKDNLRMHLERHGVVTKKPEPAVRNPMLPRLKIEEGTEVVAPVAEKQGPRTKLCPICGKNFGRAYHLNRHLRLHATKPEYFARQSRMVDHVTDLVTGADGCSKKIVRCTICDRGFGRSYHLKRHMKQHGIDAFRPAPSKADKIEKYDKTERELADLGLSLTAELVAERGKMEAICRICDTTFDRIAELRNHLRTHADPKSFADINIHTKPYLFEDGYVQENYLDYLVQQVCRWDVLRFHQIVDPDGEELELSDSDSEPEDMEHPIEGIIHREHICGLCSQSFLRRKHIMDHAREQHNPEELFACRHCSRGFPSTELLLRHMKQQCQNQHKKFLCTFCNEKFMWQTSLNKHAKVKHKPARPLWIKTEPSGEEEKKYVCQVCCKGFQRLEHLERHIKIHIPSEKKFECTQCHKKFNRKDNLRSHMKIHKKKTTDEADAAEKQNQLCVYCGRAFSNSSNLIVHLRRHTGERPYKCDICDKGFPRSSDLQCHRRTHTGEKPCLCTICGKGFSRSNKLVRHMRIHTGTRPYACTYCDRSFTQSNDLTLHIRRHTGEKPYVCGVCNERFIQGTALKAHQRITGHFDDGTTQPERFASISVNNPNRVENSGPKAVRTSPGASGEGIPKVVKPVKSRKKTKQTASSSSSTAVSSQPMISEPPATVVTSPPTLTVSSAPTSPGDSSSTGGGRPPPHPSSLGLNNLSGTPHGYVPVPYIMQNYDLASTGLFSQNFSQQ</sequence>
<dbReference type="FunFam" id="3.30.160.60:FF:000759">
    <property type="entry name" value="zinc finger protein 16"/>
    <property type="match status" value="1"/>
</dbReference>
<keyword evidence="4" id="KW-0677">Repeat</keyword>
<dbReference type="InterPro" id="IPR050888">
    <property type="entry name" value="ZnF_C2H2-type_TF"/>
</dbReference>
<dbReference type="Pfam" id="PF00096">
    <property type="entry name" value="zf-C2H2"/>
    <property type="match status" value="10"/>
</dbReference>
<evidence type="ECO:0000256" key="7">
    <source>
        <dbReference type="ARBA" id="ARBA00023015"/>
    </source>
</evidence>
<feature type="region of interest" description="Disordered" evidence="11">
    <location>
        <begin position="941"/>
        <end position="1059"/>
    </location>
</feature>
<evidence type="ECO:0000256" key="8">
    <source>
        <dbReference type="ARBA" id="ARBA00023125"/>
    </source>
</evidence>
<dbReference type="PROSITE" id="PS51915">
    <property type="entry name" value="ZAD"/>
    <property type="match status" value="1"/>
</dbReference>
<feature type="compositionally biased region" description="Polar residues" evidence="11">
    <location>
        <begin position="945"/>
        <end position="964"/>
    </location>
</feature>
<dbReference type="PANTHER" id="PTHR24406">
    <property type="entry name" value="TRANSCRIPTIONAL REPRESSOR CTCFL-RELATED"/>
    <property type="match status" value="1"/>
</dbReference>
<keyword evidence="5" id="KW-0863">Zinc-finger</keyword>
<dbReference type="InParanoid" id="A0A1S4FRH0"/>
<evidence type="ECO:0000256" key="4">
    <source>
        <dbReference type="ARBA" id="ARBA00022737"/>
    </source>
</evidence>
<evidence type="ECO:0000256" key="1">
    <source>
        <dbReference type="ARBA" id="ARBA00004123"/>
    </source>
</evidence>
<dbReference type="Pfam" id="PF13912">
    <property type="entry name" value="zf-C2H2_6"/>
    <property type="match status" value="1"/>
</dbReference>
<dbReference type="SUPFAM" id="SSF57667">
    <property type="entry name" value="beta-beta-alpha zinc fingers"/>
    <property type="match status" value="8"/>
</dbReference>
<keyword evidence="9" id="KW-0804">Transcription</keyword>
<dbReference type="SUPFAM" id="SSF57716">
    <property type="entry name" value="Glucocorticoid receptor-like (DNA-binding domain)"/>
    <property type="match status" value="1"/>
</dbReference>
<keyword evidence="10" id="KW-0539">Nucleus</keyword>
<dbReference type="GO" id="GO:0005634">
    <property type="term" value="C:nucleus"/>
    <property type="evidence" value="ECO:0007669"/>
    <property type="project" value="UniProtKB-SubCell"/>
</dbReference>
<evidence type="ECO:0000256" key="2">
    <source>
        <dbReference type="ARBA" id="ARBA00006991"/>
    </source>
</evidence>
<feature type="compositionally biased region" description="Low complexity" evidence="11">
    <location>
        <begin position="997"/>
        <end position="1041"/>
    </location>
</feature>
<dbReference type="FunFam" id="3.30.160.60:FF:001156">
    <property type="entry name" value="Zinc finger protein 407"/>
    <property type="match status" value="1"/>
</dbReference>